<keyword evidence="1" id="KW-0472">Membrane</keyword>
<accession>A0A8J3L4M1</accession>
<organism evidence="2 3">
    <name type="scientific">Catellatospora methionotrophica</name>
    <dbReference type="NCBI Taxonomy" id="121620"/>
    <lineage>
        <taxon>Bacteria</taxon>
        <taxon>Bacillati</taxon>
        <taxon>Actinomycetota</taxon>
        <taxon>Actinomycetes</taxon>
        <taxon>Micromonosporales</taxon>
        <taxon>Micromonosporaceae</taxon>
        <taxon>Catellatospora</taxon>
    </lineage>
</organism>
<keyword evidence="3" id="KW-1185">Reference proteome</keyword>
<dbReference type="Proteomes" id="UP000660339">
    <property type="component" value="Unassembled WGS sequence"/>
</dbReference>
<dbReference type="AlphaFoldDB" id="A0A8J3L4M1"/>
<evidence type="ECO:0000313" key="3">
    <source>
        <dbReference type="Proteomes" id="UP000660339"/>
    </source>
</evidence>
<evidence type="ECO:0000256" key="1">
    <source>
        <dbReference type="SAM" id="Phobius"/>
    </source>
</evidence>
<proteinExistence type="predicted"/>
<comment type="caution">
    <text evidence="2">The sequence shown here is derived from an EMBL/GenBank/DDBJ whole genome shotgun (WGS) entry which is preliminary data.</text>
</comment>
<feature type="transmembrane region" description="Helical" evidence="1">
    <location>
        <begin position="33"/>
        <end position="54"/>
    </location>
</feature>
<protein>
    <submittedName>
        <fullName evidence="2">Uncharacterized protein</fullName>
    </submittedName>
</protein>
<keyword evidence="1" id="KW-1133">Transmembrane helix</keyword>
<dbReference type="EMBL" id="BONJ01000010">
    <property type="protein sequence ID" value="GIG14352.1"/>
    <property type="molecule type" value="Genomic_DNA"/>
</dbReference>
<evidence type="ECO:0000313" key="2">
    <source>
        <dbReference type="EMBL" id="GIG14352.1"/>
    </source>
</evidence>
<name>A0A8J3L4M1_9ACTN</name>
<reference evidence="2" key="1">
    <citation type="submission" date="2021-01" db="EMBL/GenBank/DDBJ databases">
        <title>Whole genome shotgun sequence of Catellatospora methionotrophica NBRC 14553.</title>
        <authorList>
            <person name="Komaki H."/>
            <person name="Tamura T."/>
        </authorList>
    </citation>
    <scope>NUCLEOTIDE SEQUENCE</scope>
    <source>
        <strain evidence="2">NBRC 14553</strain>
    </source>
</reference>
<keyword evidence="1" id="KW-0812">Transmembrane</keyword>
<feature type="transmembrane region" description="Helical" evidence="1">
    <location>
        <begin position="61"/>
        <end position="82"/>
    </location>
</feature>
<sequence>MGNLGGAAAWGHLGLRDLGGAAAGCGRGGAVGIGLAGLGLAVSGSTLRVAVRLLIAVRGGLWTTVVSLSILGSAVHILWITTRSGACALWISRWIPAALLVRSLWITAAGLPSPLLPVPHPLARRAGRRTRGISGFGPVV</sequence>
<gene>
    <name evidence="2" type="ORF">Cme02nite_26840</name>
</gene>